<dbReference type="Pfam" id="PF02970">
    <property type="entry name" value="TBCA"/>
    <property type="match status" value="1"/>
</dbReference>
<evidence type="ECO:0000256" key="1">
    <source>
        <dbReference type="ARBA" id="ARBA00003046"/>
    </source>
</evidence>
<dbReference type="SUPFAM" id="SSF46988">
    <property type="entry name" value="Tubulin chaperone cofactor A"/>
    <property type="match status" value="1"/>
</dbReference>
<keyword evidence="9" id="KW-1185">Reference proteome</keyword>
<dbReference type="GO" id="GO:0007021">
    <property type="term" value="P:tubulin complex assembly"/>
    <property type="evidence" value="ECO:0007669"/>
    <property type="project" value="UniProtKB-UniRule"/>
</dbReference>
<dbReference type="PANTHER" id="PTHR21500:SF0">
    <property type="entry name" value="TUBULIN-SPECIFIC CHAPERONE A"/>
    <property type="match status" value="1"/>
</dbReference>
<keyword evidence="6" id="KW-0963">Cytoplasm</keyword>
<evidence type="ECO:0000313" key="8">
    <source>
        <dbReference type="EMBL" id="ESP01244.1"/>
    </source>
</evidence>
<dbReference type="RefSeq" id="XP_009047878.1">
    <property type="nucleotide sequence ID" value="XM_009049630.1"/>
</dbReference>
<dbReference type="GO" id="GO:0048487">
    <property type="term" value="F:beta-tubulin binding"/>
    <property type="evidence" value="ECO:0007669"/>
    <property type="project" value="InterPro"/>
</dbReference>
<comment type="function">
    <text evidence="1">Tubulin-folding protein; involved in the early step of the tubulin folding pathway.</text>
</comment>
<dbReference type="OrthoDB" id="296187at2759"/>
<sequence length="109" mass="12508">MADGRIRQIKIKTGVVKRIAKEKTMYEKEAKQIEEKIEKMKTDGKDEHDVKKQMEVLQESKAMVPDALKRLRNAIDDLTNVLDNEKDLEESEEYKTAQTALTDAKAVMA</sequence>
<comment type="subunit">
    <text evidence="5 6">Supercomplex made of cofactors A to E. Cofactors A and D function by capturing and stabilizing tubulin in a quasi-native conformation. Cofactor E binds to the cofactor D-tubulin complex; interaction with cofactor C then causes the release of tubulin polypeptides that are committed to the native state.</text>
</comment>
<dbReference type="EMBL" id="KB200521">
    <property type="protein sequence ID" value="ESP01244.1"/>
    <property type="molecule type" value="Genomic_DNA"/>
</dbReference>
<evidence type="ECO:0000256" key="5">
    <source>
        <dbReference type="ARBA" id="ARBA00026055"/>
    </source>
</evidence>
<feature type="coiled-coil region" evidence="7">
    <location>
        <begin position="16"/>
        <end position="43"/>
    </location>
</feature>
<proteinExistence type="inferred from homology"/>
<accession>V4AB67</accession>
<dbReference type="GeneID" id="20246384"/>
<dbReference type="OMA" id="EECEMMI"/>
<protein>
    <recommendedName>
        <fullName evidence="3 6">Tubulin-specific chaperone A</fullName>
    </recommendedName>
</protein>
<dbReference type="CTD" id="20246384"/>
<dbReference type="GO" id="GO:0005829">
    <property type="term" value="C:cytosol"/>
    <property type="evidence" value="ECO:0007669"/>
    <property type="project" value="TreeGrafter"/>
</dbReference>
<reference evidence="8 9" key="1">
    <citation type="journal article" date="2013" name="Nature">
        <title>Insights into bilaterian evolution from three spiralian genomes.</title>
        <authorList>
            <person name="Simakov O."/>
            <person name="Marletaz F."/>
            <person name="Cho S.J."/>
            <person name="Edsinger-Gonzales E."/>
            <person name="Havlak P."/>
            <person name="Hellsten U."/>
            <person name="Kuo D.H."/>
            <person name="Larsson T."/>
            <person name="Lv J."/>
            <person name="Arendt D."/>
            <person name="Savage R."/>
            <person name="Osoegawa K."/>
            <person name="de Jong P."/>
            <person name="Grimwood J."/>
            <person name="Chapman J.A."/>
            <person name="Shapiro H."/>
            <person name="Aerts A."/>
            <person name="Otillar R.P."/>
            <person name="Terry A.Y."/>
            <person name="Boore J.L."/>
            <person name="Grigoriev I.V."/>
            <person name="Lindberg D.R."/>
            <person name="Seaver E.C."/>
            <person name="Weisblat D.A."/>
            <person name="Putnam N.H."/>
            <person name="Rokhsar D.S."/>
        </authorList>
    </citation>
    <scope>NUCLEOTIDE SEQUENCE [LARGE SCALE GENOMIC DNA]</scope>
</reference>
<gene>
    <name evidence="8" type="ORF">LOTGIDRAFT_212782</name>
</gene>
<dbReference type="HOGENOM" id="CLU_130569_1_1_1"/>
<keyword evidence="7" id="KW-0175">Coiled coil</keyword>
<comment type="similarity">
    <text evidence="2 6">Belongs to the TBCA family.</text>
</comment>
<dbReference type="AlphaFoldDB" id="V4AB67"/>
<keyword evidence="4 6" id="KW-0143">Chaperone</keyword>
<dbReference type="PANTHER" id="PTHR21500">
    <property type="entry name" value="TUBULIN-SPECIFIC CHAPERONE A"/>
    <property type="match status" value="1"/>
</dbReference>
<dbReference type="STRING" id="225164.V4AB67"/>
<keyword evidence="6" id="KW-0206">Cytoskeleton</keyword>
<dbReference type="InterPro" id="IPR004226">
    <property type="entry name" value="TBCA"/>
</dbReference>
<keyword evidence="6" id="KW-0493">Microtubule</keyword>
<evidence type="ECO:0000256" key="2">
    <source>
        <dbReference type="ARBA" id="ARBA00006806"/>
    </source>
</evidence>
<dbReference type="Gene3D" id="1.20.58.90">
    <property type="match status" value="1"/>
</dbReference>
<comment type="subcellular location">
    <subcellularLocation>
        <location evidence="6">Cytoplasm</location>
        <location evidence="6">Cytoskeleton</location>
    </subcellularLocation>
</comment>
<evidence type="ECO:0000256" key="3">
    <source>
        <dbReference type="ARBA" id="ARBA00015002"/>
    </source>
</evidence>
<dbReference type="GO" id="GO:0007023">
    <property type="term" value="P:post-chaperonin tubulin folding pathway"/>
    <property type="evidence" value="ECO:0007669"/>
    <property type="project" value="UniProtKB-UniRule"/>
</dbReference>
<evidence type="ECO:0000256" key="4">
    <source>
        <dbReference type="ARBA" id="ARBA00023186"/>
    </source>
</evidence>
<evidence type="ECO:0000256" key="7">
    <source>
        <dbReference type="SAM" id="Coils"/>
    </source>
</evidence>
<evidence type="ECO:0000313" key="9">
    <source>
        <dbReference type="Proteomes" id="UP000030746"/>
    </source>
</evidence>
<dbReference type="Proteomes" id="UP000030746">
    <property type="component" value="Unassembled WGS sequence"/>
</dbReference>
<dbReference type="KEGG" id="lgi:LOTGIDRAFT_212782"/>
<dbReference type="InterPro" id="IPR036126">
    <property type="entry name" value="TBCA_sf"/>
</dbReference>
<dbReference type="GO" id="GO:0005874">
    <property type="term" value="C:microtubule"/>
    <property type="evidence" value="ECO:0007669"/>
    <property type="project" value="UniProtKB-KW"/>
</dbReference>
<name>V4AB67_LOTGI</name>
<dbReference type="FunFam" id="1.20.58.90:FF:000008">
    <property type="entry name" value="Tubulin-specific chaperone A"/>
    <property type="match status" value="1"/>
</dbReference>
<evidence type="ECO:0000256" key="6">
    <source>
        <dbReference type="RuleBase" id="RU364030"/>
    </source>
</evidence>
<organism evidence="8 9">
    <name type="scientific">Lottia gigantea</name>
    <name type="common">Giant owl limpet</name>
    <dbReference type="NCBI Taxonomy" id="225164"/>
    <lineage>
        <taxon>Eukaryota</taxon>
        <taxon>Metazoa</taxon>
        <taxon>Spiralia</taxon>
        <taxon>Lophotrochozoa</taxon>
        <taxon>Mollusca</taxon>
        <taxon>Gastropoda</taxon>
        <taxon>Patellogastropoda</taxon>
        <taxon>Lottioidea</taxon>
        <taxon>Lottiidae</taxon>
        <taxon>Lottia</taxon>
    </lineage>
</organism>